<dbReference type="CDD" id="cd07247">
    <property type="entry name" value="SgaA_N_like"/>
    <property type="match status" value="1"/>
</dbReference>
<dbReference type="STRING" id="683150.G205_01518"/>
<reference evidence="2 3" key="1">
    <citation type="submission" date="2019-03" db="EMBL/GenBank/DDBJ databases">
        <title>Genome Sequencing and Assembly of Various Microbes Isolated from Partially Reclaimed Soil and Acid Mine Drainage (AMD) Site.</title>
        <authorList>
            <person name="Steinbock B."/>
            <person name="Bechtold R."/>
            <person name="Sevigny J.L."/>
            <person name="Thomas D."/>
            <person name="Cuthill L.R."/>
            <person name="Aveiro Johannsen E.J."/>
            <person name="Thomas K."/>
            <person name="Ghosh A."/>
        </authorList>
    </citation>
    <scope>NUCLEOTIDE SEQUENCE [LARGE SCALE GENOMIC DNA]</scope>
    <source>
        <strain evidence="2 3">S-A1</strain>
    </source>
</reference>
<comment type="caution">
    <text evidence="2">The sequence shown here is derived from an EMBL/GenBank/DDBJ whole genome shotgun (WGS) entry which is preliminary data.</text>
</comment>
<feature type="domain" description="VOC" evidence="1">
    <location>
        <begin position="4"/>
        <end position="116"/>
    </location>
</feature>
<organism evidence="2 3">
    <name type="scientific">Arthrobacter nitrophenolicus</name>
    <dbReference type="NCBI Taxonomy" id="683150"/>
    <lineage>
        <taxon>Bacteria</taxon>
        <taxon>Bacillati</taxon>
        <taxon>Actinomycetota</taxon>
        <taxon>Actinomycetes</taxon>
        <taxon>Micrococcales</taxon>
        <taxon>Micrococcaceae</taxon>
        <taxon>Arthrobacter</taxon>
    </lineage>
</organism>
<dbReference type="RefSeq" id="WP_133345545.1">
    <property type="nucleotide sequence ID" value="NZ_SMZQ01000001.1"/>
</dbReference>
<sequence>MSGEPVFFELGVEDAERGKRFYGELFGWTLSPGPSGAGFSIGTAGLPGGIHGGDRGASPYLFFRVDNLEEALARVRDLGGSVDETDLGESESTVAEYGRFKLCRDDQGSAFGLHEPPAK</sequence>
<dbReference type="InterPro" id="IPR037523">
    <property type="entry name" value="VOC_core"/>
</dbReference>
<dbReference type="EMBL" id="SMZQ01000001">
    <property type="protein sequence ID" value="TDL41177.1"/>
    <property type="molecule type" value="Genomic_DNA"/>
</dbReference>
<dbReference type="OrthoDB" id="9793039at2"/>
<evidence type="ECO:0000259" key="1">
    <source>
        <dbReference type="PROSITE" id="PS51819"/>
    </source>
</evidence>
<dbReference type="PANTHER" id="PTHR33993:SF14">
    <property type="entry name" value="GB|AAF24581.1"/>
    <property type="match status" value="1"/>
</dbReference>
<dbReference type="Gene3D" id="3.10.180.10">
    <property type="entry name" value="2,3-Dihydroxybiphenyl 1,2-Dioxygenase, domain 1"/>
    <property type="match status" value="1"/>
</dbReference>
<dbReference type="PROSITE" id="PS51819">
    <property type="entry name" value="VOC"/>
    <property type="match status" value="1"/>
</dbReference>
<dbReference type="InterPro" id="IPR029068">
    <property type="entry name" value="Glyas_Bleomycin-R_OHBP_Dase"/>
</dbReference>
<dbReference type="SUPFAM" id="SSF54593">
    <property type="entry name" value="Glyoxalase/Bleomycin resistance protein/Dihydroxybiphenyl dioxygenase"/>
    <property type="match status" value="1"/>
</dbReference>
<dbReference type="AlphaFoldDB" id="A0A4R5YB10"/>
<dbReference type="InterPro" id="IPR053863">
    <property type="entry name" value="Glyoxy/Ble-like_N"/>
</dbReference>
<protein>
    <submittedName>
        <fullName evidence="2">VOC family protein</fullName>
    </submittedName>
</protein>
<accession>A0A4R5YB10</accession>
<proteinExistence type="predicted"/>
<dbReference type="InterPro" id="IPR052164">
    <property type="entry name" value="Anthracycline_SecMetBiosynth"/>
</dbReference>
<dbReference type="Proteomes" id="UP000294621">
    <property type="component" value="Unassembled WGS sequence"/>
</dbReference>
<name>A0A4R5YB10_9MICC</name>
<dbReference type="PANTHER" id="PTHR33993">
    <property type="entry name" value="GLYOXALASE-RELATED"/>
    <property type="match status" value="1"/>
</dbReference>
<evidence type="ECO:0000313" key="2">
    <source>
        <dbReference type="EMBL" id="TDL41177.1"/>
    </source>
</evidence>
<dbReference type="Pfam" id="PF22677">
    <property type="entry name" value="Ble-like_N"/>
    <property type="match status" value="1"/>
</dbReference>
<gene>
    <name evidence="2" type="ORF">E2R57_00395</name>
</gene>
<evidence type="ECO:0000313" key="3">
    <source>
        <dbReference type="Proteomes" id="UP000294621"/>
    </source>
</evidence>